<feature type="domain" description="DUF6434" evidence="2">
    <location>
        <begin position="79"/>
        <end position="136"/>
    </location>
</feature>
<evidence type="ECO:0000256" key="1">
    <source>
        <dbReference type="SAM" id="MobiDB-lite"/>
    </source>
</evidence>
<dbReference type="AlphaFoldDB" id="A0A8J3SIQ1"/>
<reference evidence="3 4" key="1">
    <citation type="submission" date="2021-01" db="EMBL/GenBank/DDBJ databases">
        <title>Whole genome shotgun sequence of Planobispora siamensis NBRC 107568.</title>
        <authorList>
            <person name="Komaki H."/>
            <person name="Tamura T."/>
        </authorList>
    </citation>
    <scope>NUCLEOTIDE SEQUENCE [LARGE SCALE GENOMIC DNA]</scope>
    <source>
        <strain evidence="3 4">NBRC 107568</strain>
    </source>
</reference>
<sequence length="253" mass="27504">MLIDMTDLRPALTPDLSGEELTRWYWRKDELVAFARQIGTGTGGGKHDLLARLAAALDGRPLPQPPPAARRPPAARLPEPLTPDTVLPDGQRCSQQLRAFFRERIGAAFHFDAAMREFIATGAGRTLGEAVRHWHATRQAPPSQIGAQFELNRFLRDWHAAHPGAGRHEALQAWRHYRSLPVEARQGPGGQADHHQAAAPHSPHRVGDGDPLGSVMTAGRSGVGRPPIRAGLPRPGEAPMRIDAHGKCCPSCP</sequence>
<feature type="compositionally biased region" description="Low complexity" evidence="1">
    <location>
        <begin position="71"/>
        <end position="83"/>
    </location>
</feature>
<dbReference type="InterPro" id="IPR045492">
    <property type="entry name" value="DUF6434"/>
</dbReference>
<feature type="region of interest" description="Disordered" evidence="1">
    <location>
        <begin position="183"/>
        <end position="253"/>
    </location>
</feature>
<comment type="caution">
    <text evidence="3">The sequence shown here is derived from an EMBL/GenBank/DDBJ whole genome shotgun (WGS) entry which is preliminary data.</text>
</comment>
<evidence type="ECO:0000313" key="3">
    <source>
        <dbReference type="EMBL" id="GIH90373.1"/>
    </source>
</evidence>
<feature type="region of interest" description="Disordered" evidence="1">
    <location>
        <begin position="58"/>
        <end position="86"/>
    </location>
</feature>
<name>A0A8J3SIQ1_9ACTN</name>
<keyword evidence="4" id="KW-1185">Reference proteome</keyword>
<accession>A0A8J3SIQ1</accession>
<gene>
    <name evidence="3" type="ORF">Psi01_10030</name>
</gene>
<evidence type="ECO:0000313" key="4">
    <source>
        <dbReference type="Proteomes" id="UP000619788"/>
    </source>
</evidence>
<dbReference type="Pfam" id="PF18953">
    <property type="entry name" value="SAP_new25"/>
    <property type="match status" value="1"/>
</dbReference>
<dbReference type="Proteomes" id="UP000619788">
    <property type="component" value="Unassembled WGS sequence"/>
</dbReference>
<protein>
    <recommendedName>
        <fullName evidence="2">DUF6434 domain-containing protein</fullName>
    </recommendedName>
</protein>
<proteinExistence type="predicted"/>
<dbReference type="Pfam" id="PF20026">
    <property type="entry name" value="DUF6434"/>
    <property type="match status" value="1"/>
</dbReference>
<organism evidence="3 4">
    <name type="scientific">Planobispora siamensis</name>
    <dbReference type="NCBI Taxonomy" id="936338"/>
    <lineage>
        <taxon>Bacteria</taxon>
        <taxon>Bacillati</taxon>
        <taxon>Actinomycetota</taxon>
        <taxon>Actinomycetes</taxon>
        <taxon>Streptosporangiales</taxon>
        <taxon>Streptosporangiaceae</taxon>
        <taxon>Planobispora</taxon>
    </lineage>
</organism>
<dbReference type="EMBL" id="BOOJ01000010">
    <property type="protein sequence ID" value="GIH90373.1"/>
    <property type="molecule type" value="Genomic_DNA"/>
</dbReference>
<evidence type="ECO:0000259" key="2">
    <source>
        <dbReference type="Pfam" id="PF20026"/>
    </source>
</evidence>